<accession>A0ABD1MTV9</accession>
<evidence type="ECO:0000259" key="9">
    <source>
        <dbReference type="Pfam" id="PF04535"/>
    </source>
</evidence>
<comment type="subcellular location">
    <subcellularLocation>
        <location evidence="1 8">Cell membrane</location>
        <topology evidence="1 8">Multi-pass membrane protein</topology>
    </subcellularLocation>
</comment>
<keyword evidence="7 8" id="KW-0472">Membrane</keyword>
<evidence type="ECO:0000313" key="11">
    <source>
        <dbReference type="Proteomes" id="UP001603857"/>
    </source>
</evidence>
<protein>
    <recommendedName>
        <fullName evidence="8">CASP-like protein</fullName>
    </recommendedName>
</protein>
<comment type="caution">
    <text evidence="10">The sequence shown here is derived from an EMBL/GenBank/DDBJ whole genome shotgun (WGS) entry which is preliminary data.</text>
</comment>
<evidence type="ECO:0000256" key="4">
    <source>
        <dbReference type="ARBA" id="ARBA00022475"/>
    </source>
</evidence>
<dbReference type="PANTHER" id="PTHR36488">
    <property type="entry name" value="CASP-LIKE PROTEIN 1U1"/>
    <property type="match status" value="1"/>
</dbReference>
<proteinExistence type="inferred from homology"/>
<reference evidence="10 11" key="1">
    <citation type="submission" date="2024-08" db="EMBL/GenBank/DDBJ databases">
        <title>Insights into the chromosomal genome structure of Flemingia macrophylla.</title>
        <authorList>
            <person name="Ding Y."/>
            <person name="Zhao Y."/>
            <person name="Bi W."/>
            <person name="Wu M."/>
            <person name="Zhao G."/>
            <person name="Gong Y."/>
            <person name="Li W."/>
            <person name="Zhang P."/>
        </authorList>
    </citation>
    <scope>NUCLEOTIDE SEQUENCE [LARGE SCALE GENOMIC DNA]</scope>
    <source>
        <strain evidence="10">DYQJB</strain>
        <tissue evidence="10">Leaf</tissue>
    </source>
</reference>
<comment type="similarity">
    <text evidence="2 8">Belongs to the Casparian strip membrane proteins (CASP) family.</text>
</comment>
<dbReference type="AlphaFoldDB" id="A0ABD1MTV9"/>
<evidence type="ECO:0000256" key="5">
    <source>
        <dbReference type="ARBA" id="ARBA00022692"/>
    </source>
</evidence>
<dbReference type="Pfam" id="PF04535">
    <property type="entry name" value="CASP_dom"/>
    <property type="match status" value="1"/>
</dbReference>
<dbReference type="InterPro" id="IPR044173">
    <property type="entry name" value="CASPL"/>
</dbReference>
<feature type="transmembrane region" description="Helical" evidence="8">
    <location>
        <begin position="117"/>
        <end position="145"/>
    </location>
</feature>
<evidence type="ECO:0000256" key="1">
    <source>
        <dbReference type="ARBA" id="ARBA00004651"/>
    </source>
</evidence>
<evidence type="ECO:0000256" key="3">
    <source>
        <dbReference type="ARBA" id="ARBA00011489"/>
    </source>
</evidence>
<dbReference type="PANTHER" id="PTHR36488:SF8">
    <property type="entry name" value="CASP-LIKE PROTEIN 1U1"/>
    <property type="match status" value="1"/>
</dbReference>
<name>A0ABD1MTV9_9FABA</name>
<feature type="transmembrane region" description="Helical" evidence="8">
    <location>
        <begin position="31"/>
        <end position="50"/>
    </location>
</feature>
<dbReference type="InterPro" id="IPR006459">
    <property type="entry name" value="CASP/CASPL"/>
</dbReference>
<gene>
    <name evidence="10" type="ORF">Fmac_013522</name>
</gene>
<organism evidence="10 11">
    <name type="scientific">Flemingia macrophylla</name>
    <dbReference type="NCBI Taxonomy" id="520843"/>
    <lineage>
        <taxon>Eukaryota</taxon>
        <taxon>Viridiplantae</taxon>
        <taxon>Streptophyta</taxon>
        <taxon>Embryophyta</taxon>
        <taxon>Tracheophyta</taxon>
        <taxon>Spermatophyta</taxon>
        <taxon>Magnoliopsida</taxon>
        <taxon>eudicotyledons</taxon>
        <taxon>Gunneridae</taxon>
        <taxon>Pentapetalae</taxon>
        <taxon>rosids</taxon>
        <taxon>fabids</taxon>
        <taxon>Fabales</taxon>
        <taxon>Fabaceae</taxon>
        <taxon>Papilionoideae</taxon>
        <taxon>50 kb inversion clade</taxon>
        <taxon>NPAAA clade</taxon>
        <taxon>indigoferoid/millettioid clade</taxon>
        <taxon>Phaseoleae</taxon>
        <taxon>Flemingia</taxon>
    </lineage>
</organism>
<keyword evidence="5 8" id="KW-0812">Transmembrane</keyword>
<evidence type="ECO:0000256" key="2">
    <source>
        <dbReference type="ARBA" id="ARBA00007651"/>
    </source>
</evidence>
<sequence length="196" mass="21007">MEGEHKGSLNGVEKEKVVAKAGSVSVSAFDLVMRLLGLTLTLAAAVIIGVDKQTKVVPITFIDSLPPIHLPLTAKWYHMSAFLYFLVTNAIACTYAALTLALGLVNKGKGKCKRLSIFIVFLDGVMVALLFSGIGATAAVGVLGYKGNSYVQWKKVCNVFDKFCYQVGASLVVSLIGSLAFLLLLLLPLVRLQRTT</sequence>
<keyword evidence="11" id="KW-1185">Reference proteome</keyword>
<feature type="transmembrane region" description="Helical" evidence="8">
    <location>
        <begin position="81"/>
        <end position="105"/>
    </location>
</feature>
<dbReference type="InterPro" id="IPR006702">
    <property type="entry name" value="CASP_dom"/>
</dbReference>
<evidence type="ECO:0000313" key="10">
    <source>
        <dbReference type="EMBL" id="KAL2339076.1"/>
    </source>
</evidence>
<keyword evidence="6 8" id="KW-1133">Transmembrane helix</keyword>
<dbReference type="GO" id="GO:0005886">
    <property type="term" value="C:plasma membrane"/>
    <property type="evidence" value="ECO:0007669"/>
    <property type="project" value="UniProtKB-SubCell"/>
</dbReference>
<evidence type="ECO:0000256" key="8">
    <source>
        <dbReference type="RuleBase" id="RU361233"/>
    </source>
</evidence>
<evidence type="ECO:0000256" key="7">
    <source>
        <dbReference type="ARBA" id="ARBA00023136"/>
    </source>
</evidence>
<dbReference type="Proteomes" id="UP001603857">
    <property type="component" value="Unassembled WGS sequence"/>
</dbReference>
<dbReference type="NCBIfam" id="TIGR01569">
    <property type="entry name" value="A_tha_TIGR01569"/>
    <property type="match status" value="1"/>
</dbReference>
<evidence type="ECO:0000256" key="6">
    <source>
        <dbReference type="ARBA" id="ARBA00022989"/>
    </source>
</evidence>
<comment type="subunit">
    <text evidence="3 8">Homodimer and heterodimers.</text>
</comment>
<keyword evidence="4 8" id="KW-1003">Cell membrane</keyword>
<dbReference type="EMBL" id="JBGMDY010000004">
    <property type="protein sequence ID" value="KAL2339076.1"/>
    <property type="molecule type" value="Genomic_DNA"/>
</dbReference>
<feature type="domain" description="Casparian strip membrane protein" evidence="9">
    <location>
        <begin position="25"/>
        <end position="179"/>
    </location>
</feature>
<feature type="transmembrane region" description="Helical" evidence="8">
    <location>
        <begin position="165"/>
        <end position="190"/>
    </location>
</feature>